<protein>
    <submittedName>
        <fullName evidence="6">Class I SAM-dependent methyltransferase</fullName>
    </submittedName>
</protein>
<dbReference type="RefSeq" id="WP_275307166.1">
    <property type="nucleotide sequence ID" value="NZ_CP095749.1"/>
</dbReference>
<reference evidence="6 7" key="1">
    <citation type="submission" date="2022-03" db="EMBL/GenBank/DDBJ databases">
        <title>Streptomyces yunnanensis P86,complete genome.</title>
        <authorList>
            <person name="Chen S."/>
            <person name="Zhang Q."/>
        </authorList>
    </citation>
    <scope>NUCLEOTIDE SEQUENCE [LARGE SCALE GENOMIC DNA]</scope>
    <source>
        <strain evidence="6 7">P86</strain>
    </source>
</reference>
<dbReference type="PANTHER" id="PTHR43464:SF19">
    <property type="entry name" value="UBIQUINONE BIOSYNTHESIS O-METHYLTRANSFERASE, MITOCHONDRIAL"/>
    <property type="match status" value="1"/>
</dbReference>
<evidence type="ECO:0000256" key="2">
    <source>
        <dbReference type="ARBA" id="ARBA00022679"/>
    </source>
</evidence>
<accession>A0ABY8A7E4</accession>
<feature type="compositionally biased region" description="Pro residues" evidence="4">
    <location>
        <begin position="9"/>
        <end position="19"/>
    </location>
</feature>
<dbReference type="SUPFAM" id="SSF53335">
    <property type="entry name" value="S-adenosyl-L-methionine-dependent methyltransferases"/>
    <property type="match status" value="1"/>
</dbReference>
<keyword evidence="7" id="KW-1185">Reference proteome</keyword>
<organism evidence="6 7">
    <name type="scientific">Streptomyces yunnanensis</name>
    <dbReference type="NCBI Taxonomy" id="156453"/>
    <lineage>
        <taxon>Bacteria</taxon>
        <taxon>Bacillati</taxon>
        <taxon>Actinomycetota</taxon>
        <taxon>Actinomycetes</taxon>
        <taxon>Kitasatosporales</taxon>
        <taxon>Streptomycetaceae</taxon>
        <taxon>Streptomyces</taxon>
    </lineage>
</organism>
<evidence type="ECO:0000313" key="6">
    <source>
        <dbReference type="EMBL" id="WEB39617.1"/>
    </source>
</evidence>
<keyword evidence="3" id="KW-0949">S-adenosyl-L-methionine</keyword>
<evidence type="ECO:0000259" key="5">
    <source>
        <dbReference type="Pfam" id="PF13649"/>
    </source>
</evidence>
<feature type="domain" description="Methyltransferase" evidence="5">
    <location>
        <begin position="96"/>
        <end position="192"/>
    </location>
</feature>
<feature type="region of interest" description="Disordered" evidence="4">
    <location>
        <begin position="1"/>
        <end position="29"/>
    </location>
</feature>
<keyword evidence="2" id="KW-0808">Transferase</keyword>
<dbReference type="InterPro" id="IPR041698">
    <property type="entry name" value="Methyltransf_25"/>
</dbReference>
<proteinExistence type="predicted"/>
<dbReference type="EMBL" id="CP095749">
    <property type="protein sequence ID" value="WEB39617.1"/>
    <property type="molecule type" value="Genomic_DNA"/>
</dbReference>
<dbReference type="InterPro" id="IPR029063">
    <property type="entry name" value="SAM-dependent_MTases_sf"/>
</dbReference>
<dbReference type="Pfam" id="PF13649">
    <property type="entry name" value="Methyltransf_25"/>
    <property type="match status" value="1"/>
</dbReference>
<keyword evidence="1 6" id="KW-0489">Methyltransferase</keyword>
<dbReference type="Gene3D" id="3.40.50.150">
    <property type="entry name" value="Vaccinia Virus protein VP39"/>
    <property type="match status" value="1"/>
</dbReference>
<evidence type="ECO:0000313" key="7">
    <source>
        <dbReference type="Proteomes" id="UP001218629"/>
    </source>
</evidence>
<evidence type="ECO:0000256" key="1">
    <source>
        <dbReference type="ARBA" id="ARBA00022603"/>
    </source>
</evidence>
<gene>
    <name evidence="6" type="ORF">MOV08_10300</name>
</gene>
<dbReference type="Proteomes" id="UP001218629">
    <property type="component" value="Chromosome"/>
</dbReference>
<dbReference type="GO" id="GO:0008168">
    <property type="term" value="F:methyltransferase activity"/>
    <property type="evidence" value="ECO:0007669"/>
    <property type="project" value="UniProtKB-KW"/>
</dbReference>
<dbReference type="GO" id="GO:0032259">
    <property type="term" value="P:methylation"/>
    <property type="evidence" value="ECO:0007669"/>
    <property type="project" value="UniProtKB-KW"/>
</dbReference>
<dbReference type="PANTHER" id="PTHR43464">
    <property type="entry name" value="METHYLTRANSFERASE"/>
    <property type="match status" value="1"/>
</dbReference>
<sequence length="336" mass="35094">MSSDDRPVPGEPSPGPLPGSPGRHAHAGADQGGAIDWEVLGPFLERGAEIQTPLYEQAAAWLRALLSPEGPEGGAGGASGAAAPGVGSRAPTVRRILDVGSGPGVVSCLLARAFPDAEVCAVDATEALLARARARADRLGLADRIHTHCAEVPHGLDSLGGADLIWSSKALHHVGDQRGAVAALAGHLRPGGLLAVCEGGLAPRFLPRDIGVGRPGLQARLDAAAEDWFAEMRAALPDATDTLEDWPAFLANAGLRTPRTRSFLLDLPAPLAEDVRRYIQANLSHAVEEYGDQLDPGDLSTLTRLVDPHDPAGITRRPDAFLLSVQTVHTARAQEQ</sequence>
<evidence type="ECO:0000256" key="4">
    <source>
        <dbReference type="SAM" id="MobiDB-lite"/>
    </source>
</evidence>
<dbReference type="CDD" id="cd02440">
    <property type="entry name" value="AdoMet_MTases"/>
    <property type="match status" value="1"/>
</dbReference>
<name>A0ABY8A7E4_9ACTN</name>
<evidence type="ECO:0000256" key="3">
    <source>
        <dbReference type="ARBA" id="ARBA00022691"/>
    </source>
</evidence>